<accession>A0ABW4M981</accession>
<dbReference type="RefSeq" id="WP_381510770.1">
    <property type="nucleotide sequence ID" value="NZ_JBHUEL010000002.1"/>
</dbReference>
<dbReference type="GO" id="GO:0016746">
    <property type="term" value="F:acyltransferase activity"/>
    <property type="evidence" value="ECO:0007669"/>
    <property type="project" value="UniProtKB-KW"/>
</dbReference>
<dbReference type="InterPro" id="IPR051531">
    <property type="entry name" value="N-acetyltransferase"/>
</dbReference>
<proteinExistence type="predicted"/>
<keyword evidence="3" id="KW-1185">Reference proteome</keyword>
<dbReference type="SUPFAM" id="SSF55729">
    <property type="entry name" value="Acyl-CoA N-acyltransferases (Nat)"/>
    <property type="match status" value="1"/>
</dbReference>
<dbReference type="PANTHER" id="PTHR43792:SF1">
    <property type="entry name" value="N-ACETYLTRANSFERASE DOMAIN-CONTAINING PROTEIN"/>
    <property type="match status" value="1"/>
</dbReference>
<organism evidence="2 3">
    <name type="scientific">Sphingorhabdus buctiana</name>
    <dbReference type="NCBI Taxonomy" id="1508805"/>
    <lineage>
        <taxon>Bacteria</taxon>
        <taxon>Pseudomonadati</taxon>
        <taxon>Pseudomonadota</taxon>
        <taxon>Alphaproteobacteria</taxon>
        <taxon>Sphingomonadales</taxon>
        <taxon>Sphingomonadaceae</taxon>
        <taxon>Sphingorhabdus</taxon>
    </lineage>
</organism>
<evidence type="ECO:0000259" key="1">
    <source>
        <dbReference type="PROSITE" id="PS51186"/>
    </source>
</evidence>
<name>A0ABW4M981_9SPHN</name>
<dbReference type="InterPro" id="IPR016181">
    <property type="entry name" value="Acyl_CoA_acyltransferase"/>
</dbReference>
<gene>
    <name evidence="2" type="ORF">ACFSAG_01325</name>
</gene>
<dbReference type="PANTHER" id="PTHR43792">
    <property type="entry name" value="GNAT FAMILY, PUTATIVE (AFU_ORTHOLOGUE AFUA_3G00765)-RELATED-RELATED"/>
    <property type="match status" value="1"/>
</dbReference>
<dbReference type="PROSITE" id="PS51186">
    <property type="entry name" value="GNAT"/>
    <property type="match status" value="1"/>
</dbReference>
<dbReference type="Pfam" id="PF13302">
    <property type="entry name" value="Acetyltransf_3"/>
    <property type="match status" value="1"/>
</dbReference>
<evidence type="ECO:0000313" key="2">
    <source>
        <dbReference type="EMBL" id="MFD1765482.1"/>
    </source>
</evidence>
<dbReference type="Proteomes" id="UP001597215">
    <property type="component" value="Unassembled WGS sequence"/>
</dbReference>
<reference evidence="3" key="1">
    <citation type="journal article" date="2019" name="Int. J. Syst. Evol. Microbiol.">
        <title>The Global Catalogue of Microorganisms (GCM) 10K type strain sequencing project: providing services to taxonomists for standard genome sequencing and annotation.</title>
        <authorList>
            <consortium name="The Broad Institute Genomics Platform"/>
            <consortium name="The Broad Institute Genome Sequencing Center for Infectious Disease"/>
            <person name="Wu L."/>
            <person name="Ma J."/>
        </authorList>
    </citation>
    <scope>NUCLEOTIDE SEQUENCE [LARGE SCALE GENOMIC DNA]</scope>
    <source>
        <strain evidence="3">CGMCC 1.12449</strain>
    </source>
</reference>
<dbReference type="InterPro" id="IPR000182">
    <property type="entry name" value="GNAT_dom"/>
</dbReference>
<sequence>MSEFRIETLRLILRQWREEDIDPFHGICSDPVVMETLGPLMSRDEVAALVARMYRMQEEEGYCFWAMERKEDAQLIGWCGIIRGRPGTSIEGKPEAGWRMTPSAWGKGYVTEAAIASVQWAFDNLPDDAVWAITNTDNHRSRAVMERIGMVYDPVLDFDHPQVPADSPLLRHVTYRIGRDIWVRNRANG</sequence>
<dbReference type="EMBL" id="JBHUEL010000002">
    <property type="protein sequence ID" value="MFD1765482.1"/>
    <property type="molecule type" value="Genomic_DNA"/>
</dbReference>
<dbReference type="Gene3D" id="3.40.630.30">
    <property type="match status" value="1"/>
</dbReference>
<keyword evidence="2" id="KW-0808">Transferase</keyword>
<evidence type="ECO:0000313" key="3">
    <source>
        <dbReference type="Proteomes" id="UP001597215"/>
    </source>
</evidence>
<feature type="domain" description="N-acetyltransferase" evidence="1">
    <location>
        <begin position="11"/>
        <end position="180"/>
    </location>
</feature>
<comment type="caution">
    <text evidence="2">The sequence shown here is derived from an EMBL/GenBank/DDBJ whole genome shotgun (WGS) entry which is preliminary data.</text>
</comment>
<keyword evidence="2" id="KW-0012">Acyltransferase</keyword>
<dbReference type="EC" id="2.3.-.-" evidence="2"/>
<protein>
    <submittedName>
        <fullName evidence="2">GNAT family N-acetyltransferase</fullName>
        <ecNumber evidence="2">2.3.-.-</ecNumber>
    </submittedName>
</protein>